<dbReference type="Proteomes" id="UP001227230">
    <property type="component" value="Chromosome 3"/>
</dbReference>
<reference evidence="10 11" key="1">
    <citation type="journal article" date="2023" name="Hortic Res">
        <title>The complete reference genome for grapevine (Vitis vinifera L.) genetics and breeding.</title>
        <authorList>
            <person name="Shi X."/>
            <person name="Cao S."/>
            <person name="Wang X."/>
            <person name="Huang S."/>
            <person name="Wang Y."/>
            <person name="Liu Z."/>
            <person name="Liu W."/>
            <person name="Leng X."/>
            <person name="Peng Y."/>
            <person name="Wang N."/>
            <person name="Wang Y."/>
            <person name="Ma Z."/>
            <person name="Xu X."/>
            <person name="Zhang F."/>
            <person name="Xue H."/>
            <person name="Zhong H."/>
            <person name="Wang Y."/>
            <person name="Zhang K."/>
            <person name="Velt A."/>
            <person name="Avia K."/>
            <person name="Holtgrawe D."/>
            <person name="Grimplet J."/>
            <person name="Matus J.T."/>
            <person name="Ware D."/>
            <person name="Wu X."/>
            <person name="Wang H."/>
            <person name="Liu C."/>
            <person name="Fang Y."/>
            <person name="Rustenholz C."/>
            <person name="Cheng Z."/>
            <person name="Xiao H."/>
            <person name="Zhou Y."/>
        </authorList>
    </citation>
    <scope>NUCLEOTIDE SEQUENCE [LARGE SCALE GENOMIC DNA]</scope>
    <source>
        <strain evidence="11">cv. Pinot noir / PN40024</strain>
        <tissue evidence="10">Leaf</tissue>
    </source>
</reference>
<accession>A0ABY9BMY1</accession>
<proteinExistence type="inferred from homology"/>
<evidence type="ECO:0000256" key="5">
    <source>
        <dbReference type="ARBA" id="ARBA00022989"/>
    </source>
</evidence>
<evidence type="ECO:0000313" key="11">
    <source>
        <dbReference type="Proteomes" id="UP001227230"/>
    </source>
</evidence>
<evidence type="ECO:0000256" key="6">
    <source>
        <dbReference type="ARBA" id="ARBA00023136"/>
    </source>
</evidence>
<comment type="domain">
    <text evidence="8">The DHHC domain is required for palmitoyltransferase activity.</text>
</comment>
<evidence type="ECO:0000256" key="3">
    <source>
        <dbReference type="ARBA" id="ARBA00022679"/>
    </source>
</evidence>
<sequence length="59" mass="6955">MDHHCVWVVNCVGALNYKYFLIFLFYTSLETSLGTSSLLPHFIAIIITTFYSHHYYHIL</sequence>
<evidence type="ECO:0000256" key="8">
    <source>
        <dbReference type="RuleBase" id="RU079119"/>
    </source>
</evidence>
<evidence type="ECO:0000256" key="7">
    <source>
        <dbReference type="ARBA" id="ARBA00023315"/>
    </source>
</evidence>
<comment type="catalytic activity">
    <reaction evidence="8">
        <text>L-cysteinyl-[protein] + hexadecanoyl-CoA = S-hexadecanoyl-L-cysteinyl-[protein] + CoA</text>
        <dbReference type="Rhea" id="RHEA:36683"/>
        <dbReference type="Rhea" id="RHEA-COMP:10131"/>
        <dbReference type="Rhea" id="RHEA-COMP:11032"/>
        <dbReference type="ChEBI" id="CHEBI:29950"/>
        <dbReference type="ChEBI" id="CHEBI:57287"/>
        <dbReference type="ChEBI" id="CHEBI:57379"/>
        <dbReference type="ChEBI" id="CHEBI:74151"/>
        <dbReference type="EC" id="2.3.1.225"/>
    </reaction>
</comment>
<keyword evidence="3 8" id="KW-0808">Transferase</keyword>
<keyword evidence="5 8" id="KW-1133">Transmembrane helix</keyword>
<dbReference type="PROSITE" id="PS50216">
    <property type="entry name" value="DHHC"/>
    <property type="match status" value="1"/>
</dbReference>
<dbReference type="PANTHER" id="PTHR12246">
    <property type="entry name" value="PALMITOYLTRANSFERASE ZDHHC16"/>
    <property type="match status" value="1"/>
</dbReference>
<dbReference type="EMBL" id="CP126650">
    <property type="protein sequence ID" value="WJZ84201.1"/>
    <property type="molecule type" value="Genomic_DNA"/>
</dbReference>
<dbReference type="EC" id="2.3.1.225" evidence="8"/>
<evidence type="ECO:0000313" key="10">
    <source>
        <dbReference type="EMBL" id="WJZ84201.1"/>
    </source>
</evidence>
<keyword evidence="4 8" id="KW-0812">Transmembrane</keyword>
<keyword evidence="6 8" id="KW-0472">Membrane</keyword>
<evidence type="ECO:0000256" key="4">
    <source>
        <dbReference type="ARBA" id="ARBA00022692"/>
    </source>
</evidence>
<comment type="similarity">
    <text evidence="2 8">Belongs to the DHHC palmitoyltransferase family.</text>
</comment>
<name>A0ABY9BMY1_VITVI</name>
<feature type="transmembrane region" description="Helical" evidence="8">
    <location>
        <begin position="6"/>
        <end position="26"/>
    </location>
</feature>
<feature type="domain" description="Palmitoyltransferase DHHC" evidence="9">
    <location>
        <begin position="1"/>
        <end position="53"/>
    </location>
</feature>
<gene>
    <name evidence="10" type="ORF">VitviT2T_003816</name>
</gene>
<dbReference type="InterPro" id="IPR039859">
    <property type="entry name" value="PFA4/ZDH16/20/ERF2-like"/>
</dbReference>
<keyword evidence="11" id="KW-1185">Reference proteome</keyword>
<feature type="transmembrane region" description="Helical" evidence="8">
    <location>
        <begin position="38"/>
        <end position="56"/>
    </location>
</feature>
<protein>
    <recommendedName>
        <fullName evidence="8">S-acyltransferase</fullName>
        <ecNumber evidence="8">2.3.1.225</ecNumber>
    </recommendedName>
    <alternativeName>
        <fullName evidence="8">Palmitoyltransferase</fullName>
    </alternativeName>
</protein>
<keyword evidence="7 8" id="KW-0012">Acyltransferase</keyword>
<evidence type="ECO:0000259" key="9">
    <source>
        <dbReference type="Pfam" id="PF01529"/>
    </source>
</evidence>
<comment type="subcellular location">
    <subcellularLocation>
        <location evidence="1">Endomembrane system</location>
        <topology evidence="1">Multi-pass membrane protein</topology>
    </subcellularLocation>
</comment>
<evidence type="ECO:0000256" key="2">
    <source>
        <dbReference type="ARBA" id="ARBA00008574"/>
    </source>
</evidence>
<evidence type="ECO:0000256" key="1">
    <source>
        <dbReference type="ARBA" id="ARBA00004127"/>
    </source>
</evidence>
<dbReference type="InterPro" id="IPR001594">
    <property type="entry name" value="Palmitoyltrfase_DHHC"/>
</dbReference>
<dbReference type="Pfam" id="PF01529">
    <property type="entry name" value="DHHC"/>
    <property type="match status" value="1"/>
</dbReference>
<organism evidence="10 11">
    <name type="scientific">Vitis vinifera</name>
    <name type="common">Grape</name>
    <dbReference type="NCBI Taxonomy" id="29760"/>
    <lineage>
        <taxon>Eukaryota</taxon>
        <taxon>Viridiplantae</taxon>
        <taxon>Streptophyta</taxon>
        <taxon>Embryophyta</taxon>
        <taxon>Tracheophyta</taxon>
        <taxon>Spermatophyta</taxon>
        <taxon>Magnoliopsida</taxon>
        <taxon>eudicotyledons</taxon>
        <taxon>Gunneridae</taxon>
        <taxon>Pentapetalae</taxon>
        <taxon>rosids</taxon>
        <taxon>Vitales</taxon>
        <taxon>Vitaceae</taxon>
        <taxon>Viteae</taxon>
        <taxon>Vitis</taxon>
    </lineage>
</organism>